<organism evidence="2 3">
    <name type="scientific">Azorhizobium oxalatiphilum</name>
    <dbReference type="NCBI Taxonomy" id="980631"/>
    <lineage>
        <taxon>Bacteria</taxon>
        <taxon>Pseudomonadati</taxon>
        <taxon>Pseudomonadota</taxon>
        <taxon>Alphaproteobacteria</taxon>
        <taxon>Hyphomicrobiales</taxon>
        <taxon>Xanthobacteraceae</taxon>
        <taxon>Azorhizobium</taxon>
    </lineage>
</organism>
<dbReference type="PANTHER" id="PTHR38595">
    <property type="entry name" value="CYTOPLASMIC PROTEIN-RELATED"/>
    <property type="match status" value="1"/>
</dbReference>
<accession>A0A917F7D9</accession>
<dbReference type="Proteomes" id="UP000606044">
    <property type="component" value="Unassembled WGS sequence"/>
</dbReference>
<reference evidence="2" key="2">
    <citation type="submission" date="2020-09" db="EMBL/GenBank/DDBJ databases">
        <authorList>
            <person name="Sun Q."/>
            <person name="Sedlacek I."/>
        </authorList>
    </citation>
    <scope>NUCLEOTIDE SEQUENCE</scope>
    <source>
        <strain evidence="2">CCM 7897</strain>
    </source>
</reference>
<dbReference type="RefSeq" id="WP_188577081.1">
    <property type="nucleotide sequence ID" value="NZ_BMCT01000001.1"/>
</dbReference>
<comment type="caution">
    <text evidence="2">The sequence shown here is derived from an EMBL/GenBank/DDBJ whole genome shotgun (WGS) entry which is preliminary data.</text>
</comment>
<evidence type="ECO:0000313" key="2">
    <source>
        <dbReference type="EMBL" id="GGF57715.1"/>
    </source>
</evidence>
<feature type="domain" description="IraD/Gp25-like" evidence="1">
    <location>
        <begin position="25"/>
        <end position="125"/>
    </location>
</feature>
<evidence type="ECO:0000259" key="1">
    <source>
        <dbReference type="Pfam" id="PF04965"/>
    </source>
</evidence>
<dbReference type="NCBIfam" id="TIGR03357">
    <property type="entry name" value="VI_zyme"/>
    <property type="match status" value="1"/>
</dbReference>
<gene>
    <name evidence="2" type="ORF">GCM10007301_16780</name>
</gene>
<dbReference type="InterPro" id="IPR017737">
    <property type="entry name" value="TssE1-like"/>
</dbReference>
<dbReference type="Pfam" id="PF04965">
    <property type="entry name" value="GPW_gp25"/>
    <property type="match status" value="1"/>
</dbReference>
<dbReference type="AlphaFoldDB" id="A0A917F7D9"/>
<sequence length="150" mass="16642">MSPPAGVSLSLLDRLREHDGTRVSRIRDGIRADLQDLLNTPHRVRGWAQGLSELDTSIFNYGIVDLCTANLSTEGQRSAVVEDIGKTIRTYEPRLSDMRIYAVPNADPSDRTLRIRIEAHIYIENEAEPIIFNTVIDPVLNSISLASAAT</sequence>
<evidence type="ECO:0000313" key="3">
    <source>
        <dbReference type="Proteomes" id="UP000606044"/>
    </source>
</evidence>
<dbReference type="EMBL" id="BMCT01000001">
    <property type="protein sequence ID" value="GGF57715.1"/>
    <property type="molecule type" value="Genomic_DNA"/>
</dbReference>
<proteinExistence type="predicted"/>
<name>A0A917F7D9_9HYPH</name>
<protein>
    <submittedName>
        <fullName evidence="2">Type VI secretion protein</fullName>
    </submittedName>
</protein>
<reference evidence="2" key="1">
    <citation type="journal article" date="2014" name="Int. J. Syst. Evol. Microbiol.">
        <title>Complete genome sequence of Corynebacterium casei LMG S-19264T (=DSM 44701T), isolated from a smear-ripened cheese.</title>
        <authorList>
            <consortium name="US DOE Joint Genome Institute (JGI-PGF)"/>
            <person name="Walter F."/>
            <person name="Albersmeier A."/>
            <person name="Kalinowski J."/>
            <person name="Ruckert C."/>
        </authorList>
    </citation>
    <scope>NUCLEOTIDE SEQUENCE</scope>
    <source>
        <strain evidence="2">CCM 7897</strain>
    </source>
</reference>
<keyword evidence="3" id="KW-1185">Reference proteome</keyword>
<dbReference type="InterPro" id="IPR053176">
    <property type="entry name" value="T6SS_TssE1-like"/>
</dbReference>
<dbReference type="SUPFAM" id="SSF160719">
    <property type="entry name" value="gpW/gp25-like"/>
    <property type="match status" value="1"/>
</dbReference>
<dbReference type="InterPro" id="IPR007048">
    <property type="entry name" value="IraD/Gp25-like"/>
</dbReference>
<dbReference type="PANTHER" id="PTHR38595:SF2">
    <property type="entry name" value="TYPE VI SECRETION SYSTEM BASEPLATE SUBUNIT TSSE"/>
    <property type="match status" value="1"/>
</dbReference>
<dbReference type="Gene3D" id="3.10.450.40">
    <property type="match status" value="1"/>
</dbReference>